<feature type="transmembrane region" description="Helical" evidence="7">
    <location>
        <begin position="185"/>
        <end position="204"/>
    </location>
</feature>
<evidence type="ECO:0000256" key="1">
    <source>
        <dbReference type="ARBA" id="ARBA00004651"/>
    </source>
</evidence>
<feature type="transmembrane region" description="Helical" evidence="7">
    <location>
        <begin position="12"/>
        <end position="30"/>
    </location>
</feature>
<evidence type="ECO:0000256" key="4">
    <source>
        <dbReference type="ARBA" id="ARBA00022692"/>
    </source>
</evidence>
<feature type="transmembrane region" description="Helical" evidence="7">
    <location>
        <begin position="285"/>
        <end position="304"/>
    </location>
</feature>
<dbReference type="PROSITE" id="PS50928">
    <property type="entry name" value="ABC_TM1"/>
    <property type="match status" value="1"/>
</dbReference>
<comment type="caution">
    <text evidence="9">The sequence shown here is derived from an EMBL/GenBank/DDBJ whole genome shotgun (WGS) entry which is preliminary data.</text>
</comment>
<dbReference type="SUPFAM" id="SSF161098">
    <property type="entry name" value="MetI-like"/>
    <property type="match status" value="1"/>
</dbReference>
<evidence type="ECO:0000256" key="2">
    <source>
        <dbReference type="ARBA" id="ARBA00022448"/>
    </source>
</evidence>
<sequence length="323" mass="36088">MLKYTLKRFGQMILMMFLLSILVFFLFALMPGDFFSGNRKLTPTRLAELRALYGLDKPPLQRYFIWLGNVLHGDFGWSLKYNEPVTDLLKTYMFNSFIVALAAMVIAWTIAVIVGVYSATHQYAFVDKLVTVIVFASLSFPSFFIGLLAIKFFAVDLKWLPVGGMIDTGSNSTGLAYVLEVGRHMILPVLILAFFSAGGLTRYFRSGMLDVLRLDFVRCARARGIKEHAVVYRHALRNALLPAITLLGFELPGLFSGAIITEQIFGWPGIGPIQLDALNAHDYEVLMTCTLLLSFLTILGNFLADVMYSVADPRVRLAQKAEA</sequence>
<dbReference type="Pfam" id="PF00528">
    <property type="entry name" value="BPD_transp_1"/>
    <property type="match status" value="1"/>
</dbReference>
<dbReference type="RefSeq" id="WP_152234572.1">
    <property type="nucleotide sequence ID" value="NZ_JBHSKZ010000006.1"/>
</dbReference>
<dbReference type="InterPro" id="IPR000515">
    <property type="entry name" value="MetI-like"/>
</dbReference>
<evidence type="ECO:0000313" key="10">
    <source>
        <dbReference type="Proteomes" id="UP000441772"/>
    </source>
</evidence>
<dbReference type="PANTHER" id="PTHR30465">
    <property type="entry name" value="INNER MEMBRANE ABC TRANSPORTER"/>
    <property type="match status" value="1"/>
</dbReference>
<dbReference type="AlphaFoldDB" id="A0A6I1GF30"/>
<keyword evidence="2 7" id="KW-0813">Transport</keyword>
<feature type="transmembrane region" description="Helical" evidence="7">
    <location>
        <begin position="92"/>
        <end position="117"/>
    </location>
</feature>
<name>A0A6I1GF30_9BIFI</name>
<keyword evidence="4 7" id="KW-0812">Transmembrane</keyword>
<comment type="similarity">
    <text evidence="7">Belongs to the binding-protein-dependent transport system permease family.</text>
</comment>
<dbReference type="GO" id="GO:0005886">
    <property type="term" value="C:plasma membrane"/>
    <property type="evidence" value="ECO:0007669"/>
    <property type="project" value="UniProtKB-SubCell"/>
</dbReference>
<accession>A0A6I1GF30</accession>
<comment type="subcellular location">
    <subcellularLocation>
        <location evidence="1 7">Cell membrane</location>
        <topology evidence="1 7">Multi-pass membrane protein</topology>
    </subcellularLocation>
</comment>
<keyword evidence="5 7" id="KW-1133">Transmembrane helix</keyword>
<feature type="transmembrane region" description="Helical" evidence="7">
    <location>
        <begin position="129"/>
        <end position="154"/>
    </location>
</feature>
<evidence type="ECO:0000256" key="6">
    <source>
        <dbReference type="ARBA" id="ARBA00023136"/>
    </source>
</evidence>
<evidence type="ECO:0000313" key="9">
    <source>
        <dbReference type="EMBL" id="KAB7790234.1"/>
    </source>
</evidence>
<feature type="domain" description="ABC transmembrane type-1" evidence="8">
    <location>
        <begin position="93"/>
        <end position="304"/>
    </location>
</feature>
<dbReference type="InterPro" id="IPR035906">
    <property type="entry name" value="MetI-like_sf"/>
</dbReference>
<dbReference type="Gene3D" id="1.10.3720.10">
    <property type="entry name" value="MetI-like"/>
    <property type="match status" value="1"/>
</dbReference>
<reference evidence="9 10" key="1">
    <citation type="submission" date="2019-09" db="EMBL/GenBank/DDBJ databases">
        <title>Characterization of the phylogenetic diversity of two novel species belonging to the genus Bifidobacterium: Bifidobacterium cebidarum sp. nov. and Bifidobacterium leontopitheci sp. nov.</title>
        <authorList>
            <person name="Lugli G.A."/>
            <person name="Duranti S."/>
            <person name="Milani C."/>
            <person name="Turroni F."/>
            <person name="Ventura M."/>
        </authorList>
    </citation>
    <scope>NUCLEOTIDE SEQUENCE [LARGE SCALE GENOMIC DNA]</scope>
    <source>
        <strain evidence="9 10">LMG 31471</strain>
    </source>
</reference>
<keyword evidence="6 7" id="KW-0472">Membrane</keyword>
<gene>
    <name evidence="9" type="ORF">F7D09_1227</name>
</gene>
<dbReference type="CDD" id="cd06261">
    <property type="entry name" value="TM_PBP2"/>
    <property type="match status" value="1"/>
</dbReference>
<evidence type="ECO:0000256" key="5">
    <source>
        <dbReference type="ARBA" id="ARBA00022989"/>
    </source>
</evidence>
<protein>
    <submittedName>
        <fullName evidence="9">Peptide ABC transporter permease</fullName>
    </submittedName>
</protein>
<dbReference type="PANTHER" id="PTHR30465:SF0">
    <property type="entry name" value="OLIGOPEPTIDE TRANSPORT SYSTEM PERMEASE PROTEIN APPB"/>
    <property type="match status" value="1"/>
</dbReference>
<organism evidence="9 10">
    <name type="scientific">Bifidobacterium leontopitheci</name>
    <dbReference type="NCBI Taxonomy" id="2650774"/>
    <lineage>
        <taxon>Bacteria</taxon>
        <taxon>Bacillati</taxon>
        <taxon>Actinomycetota</taxon>
        <taxon>Actinomycetes</taxon>
        <taxon>Bifidobacteriales</taxon>
        <taxon>Bifidobacteriaceae</taxon>
        <taxon>Bifidobacterium</taxon>
    </lineage>
</organism>
<feature type="transmembrane region" description="Helical" evidence="7">
    <location>
        <begin position="240"/>
        <end position="265"/>
    </location>
</feature>
<dbReference type="Pfam" id="PF19300">
    <property type="entry name" value="BPD_transp_1_N"/>
    <property type="match status" value="1"/>
</dbReference>
<dbReference type="EMBL" id="WBVT01000017">
    <property type="protein sequence ID" value="KAB7790234.1"/>
    <property type="molecule type" value="Genomic_DNA"/>
</dbReference>
<evidence type="ECO:0000259" key="8">
    <source>
        <dbReference type="PROSITE" id="PS50928"/>
    </source>
</evidence>
<dbReference type="GO" id="GO:0055085">
    <property type="term" value="P:transmembrane transport"/>
    <property type="evidence" value="ECO:0007669"/>
    <property type="project" value="InterPro"/>
</dbReference>
<keyword evidence="10" id="KW-1185">Reference proteome</keyword>
<keyword evidence="3" id="KW-1003">Cell membrane</keyword>
<dbReference type="Proteomes" id="UP000441772">
    <property type="component" value="Unassembled WGS sequence"/>
</dbReference>
<evidence type="ECO:0000256" key="7">
    <source>
        <dbReference type="RuleBase" id="RU363032"/>
    </source>
</evidence>
<proteinExistence type="inferred from homology"/>
<dbReference type="InterPro" id="IPR045621">
    <property type="entry name" value="BPD_transp_1_N"/>
</dbReference>
<evidence type="ECO:0000256" key="3">
    <source>
        <dbReference type="ARBA" id="ARBA00022475"/>
    </source>
</evidence>